<sequence length="427" mass="46919">MANTPTRKRPQPHIVVGPLQVPTSVRVPEQVEGQPTSMAGDSFTRAQYKPTVHLISTSSGNPAPLTTSRTTDHFRTSPVGGPTSRQPTIVHAPAGWDDTLVGFLNKFCSAHAFGLESLSIWNDEVGRIKVPEIQTREQWIEIDRYAKHIARQLADNNALTGNLHWAMLHFLVHMRCLRTLDFLGDISPVLRNLQFILRLALKGMCLALSSGRMRKALADRSVSTGTVDLIMDKYAALEDGEVRSHAFRQVLADTRPMHQQVLHYVLLAVAKLDLRGSQTAYAFHQELLAMLSDMFASQVYAGGMDDASNVLIDELLTTVGSSTAFNIGRTPAEDIVDALLLYVGDPPPVPTGNSLVSSAYSYFFARQYAVQSKSLEQLSLMLLLLLVAQPGKAAGNPFLQALEKAVDAPEGRSVDCKVSFRRLFEKA</sequence>
<reference evidence="1" key="1">
    <citation type="submission" date="2022-07" db="EMBL/GenBank/DDBJ databases">
        <title>Phylogenomic reconstructions and comparative analyses of Kickxellomycotina fungi.</title>
        <authorList>
            <person name="Reynolds N.K."/>
            <person name="Stajich J.E."/>
            <person name="Barry K."/>
            <person name="Grigoriev I.V."/>
            <person name="Crous P."/>
            <person name="Smith M.E."/>
        </authorList>
    </citation>
    <scope>NUCLEOTIDE SEQUENCE</scope>
    <source>
        <strain evidence="1">NRRL 5244</strain>
    </source>
</reference>
<accession>A0ACC1J7X8</accession>
<gene>
    <name evidence="1" type="ORF">FBU59_003668</name>
</gene>
<dbReference type="EMBL" id="JANBPW010002409">
    <property type="protein sequence ID" value="KAJ1940901.1"/>
    <property type="molecule type" value="Genomic_DNA"/>
</dbReference>
<feature type="non-terminal residue" evidence="1">
    <location>
        <position position="427"/>
    </location>
</feature>
<evidence type="ECO:0000313" key="2">
    <source>
        <dbReference type="Proteomes" id="UP001150603"/>
    </source>
</evidence>
<protein>
    <submittedName>
        <fullName evidence="1">Uncharacterized protein</fullName>
    </submittedName>
</protein>
<evidence type="ECO:0000313" key="1">
    <source>
        <dbReference type="EMBL" id="KAJ1940901.1"/>
    </source>
</evidence>
<organism evidence="1 2">
    <name type="scientific">Linderina macrospora</name>
    <dbReference type="NCBI Taxonomy" id="4868"/>
    <lineage>
        <taxon>Eukaryota</taxon>
        <taxon>Fungi</taxon>
        <taxon>Fungi incertae sedis</taxon>
        <taxon>Zoopagomycota</taxon>
        <taxon>Kickxellomycotina</taxon>
        <taxon>Kickxellomycetes</taxon>
        <taxon>Kickxellales</taxon>
        <taxon>Kickxellaceae</taxon>
        <taxon>Linderina</taxon>
    </lineage>
</organism>
<comment type="caution">
    <text evidence="1">The sequence shown here is derived from an EMBL/GenBank/DDBJ whole genome shotgun (WGS) entry which is preliminary data.</text>
</comment>
<dbReference type="Proteomes" id="UP001150603">
    <property type="component" value="Unassembled WGS sequence"/>
</dbReference>
<proteinExistence type="predicted"/>
<name>A0ACC1J7X8_9FUNG</name>
<keyword evidence="2" id="KW-1185">Reference proteome</keyword>